<comment type="similarity">
    <text evidence="1 2">Belongs to the glycosyl hydrolase 31 family.</text>
</comment>
<dbReference type="GO" id="GO:0005975">
    <property type="term" value="P:carbohydrate metabolic process"/>
    <property type="evidence" value="ECO:0007669"/>
    <property type="project" value="InterPro"/>
</dbReference>
<dbReference type="Proteomes" id="UP000023152">
    <property type="component" value="Unassembled WGS sequence"/>
</dbReference>
<dbReference type="SUPFAM" id="SSF51445">
    <property type="entry name" value="(Trans)glycosidases"/>
    <property type="match status" value="1"/>
</dbReference>
<evidence type="ECO:0000313" key="6">
    <source>
        <dbReference type="EMBL" id="ETO25622.1"/>
    </source>
</evidence>
<keyword evidence="2 6" id="KW-0378">Hydrolase</keyword>
<keyword evidence="2" id="KW-0326">Glycosidase</keyword>
<dbReference type="AlphaFoldDB" id="X6NJT7"/>
<feature type="domain" description="Glycoside hydrolase family 31 TIM barrel" evidence="5">
    <location>
        <begin position="157"/>
        <end position="222"/>
    </location>
</feature>
<keyword evidence="4" id="KW-0812">Transmembrane</keyword>
<keyword evidence="4" id="KW-1133">Transmembrane helix</keyword>
<dbReference type="OrthoDB" id="1334205at2759"/>
<dbReference type="InterPro" id="IPR017853">
    <property type="entry name" value="GH"/>
</dbReference>
<evidence type="ECO:0000256" key="4">
    <source>
        <dbReference type="SAM" id="Phobius"/>
    </source>
</evidence>
<keyword evidence="7" id="KW-1185">Reference proteome</keyword>
<dbReference type="GO" id="GO:0004553">
    <property type="term" value="F:hydrolase activity, hydrolyzing O-glycosyl compounds"/>
    <property type="evidence" value="ECO:0007669"/>
    <property type="project" value="InterPro"/>
</dbReference>
<dbReference type="Gene3D" id="3.20.20.80">
    <property type="entry name" value="Glycosidases"/>
    <property type="match status" value="1"/>
</dbReference>
<comment type="caution">
    <text evidence="6">The sequence shown here is derived from an EMBL/GenBank/DDBJ whole genome shotgun (WGS) entry which is preliminary data.</text>
</comment>
<feature type="transmembrane region" description="Helical" evidence="4">
    <location>
        <begin position="115"/>
        <end position="137"/>
    </location>
</feature>
<evidence type="ECO:0000259" key="5">
    <source>
        <dbReference type="Pfam" id="PF01055"/>
    </source>
</evidence>
<organism evidence="6 7">
    <name type="scientific">Reticulomyxa filosa</name>
    <dbReference type="NCBI Taxonomy" id="46433"/>
    <lineage>
        <taxon>Eukaryota</taxon>
        <taxon>Sar</taxon>
        <taxon>Rhizaria</taxon>
        <taxon>Retaria</taxon>
        <taxon>Foraminifera</taxon>
        <taxon>Monothalamids</taxon>
        <taxon>Reticulomyxidae</taxon>
        <taxon>Reticulomyxa</taxon>
    </lineage>
</organism>
<accession>X6NJT7</accession>
<dbReference type="Pfam" id="PF01055">
    <property type="entry name" value="Glyco_hydro_31_2nd"/>
    <property type="match status" value="1"/>
</dbReference>
<evidence type="ECO:0000313" key="7">
    <source>
        <dbReference type="Proteomes" id="UP000023152"/>
    </source>
</evidence>
<feature type="transmembrane region" description="Helical" evidence="4">
    <location>
        <begin position="222"/>
        <end position="239"/>
    </location>
</feature>
<evidence type="ECO:0000256" key="2">
    <source>
        <dbReference type="RuleBase" id="RU361185"/>
    </source>
</evidence>
<proteinExistence type="inferred from homology"/>
<name>X6NJT7_RETFI</name>
<sequence>MEKEKKKQLTNRDIPFNLTDEQYMLTLEDIVLYPISQRANEISSVGPDLSATTLSAQAQSEKRRYERQQQVLAKRNAQGANHVKRKKQHVTQEPPTMDGFDFWLTKKKKKKNGRFTFCMFLQNIKYLFVCMFLGGSIGNKDRIYYSLINPTIWLNYIRATDHIRRNDNVRGLILARYGGYGNQRYQVGFSGDVGHNWDLFSFEPYFTSTASNVGYGYWSHDIMFRSLFSLLVCLAFELLQI</sequence>
<feature type="region of interest" description="Disordered" evidence="3">
    <location>
        <begin position="74"/>
        <end position="93"/>
    </location>
</feature>
<evidence type="ECO:0000256" key="3">
    <source>
        <dbReference type="SAM" id="MobiDB-lite"/>
    </source>
</evidence>
<reference evidence="6 7" key="1">
    <citation type="journal article" date="2013" name="Curr. Biol.">
        <title>The Genome of the Foraminiferan Reticulomyxa filosa.</title>
        <authorList>
            <person name="Glockner G."/>
            <person name="Hulsmann N."/>
            <person name="Schleicher M."/>
            <person name="Noegel A.A."/>
            <person name="Eichinger L."/>
            <person name="Gallinger C."/>
            <person name="Pawlowski J."/>
            <person name="Sierra R."/>
            <person name="Euteneuer U."/>
            <person name="Pillet L."/>
            <person name="Moustafa A."/>
            <person name="Platzer M."/>
            <person name="Groth M."/>
            <person name="Szafranski K."/>
            <person name="Schliwa M."/>
        </authorList>
    </citation>
    <scope>NUCLEOTIDE SEQUENCE [LARGE SCALE GENOMIC DNA]</scope>
</reference>
<gene>
    <name evidence="6" type="ORF">RFI_11516</name>
</gene>
<evidence type="ECO:0000256" key="1">
    <source>
        <dbReference type="ARBA" id="ARBA00007806"/>
    </source>
</evidence>
<keyword evidence="4" id="KW-0472">Membrane</keyword>
<dbReference type="InterPro" id="IPR000322">
    <property type="entry name" value="Glyco_hydro_31_TIM"/>
</dbReference>
<protein>
    <submittedName>
        <fullName evidence="6">Glycoside hydrolase family protein</fullName>
    </submittedName>
</protein>
<dbReference type="EMBL" id="ASPP01008390">
    <property type="protein sequence ID" value="ETO25622.1"/>
    <property type="molecule type" value="Genomic_DNA"/>
</dbReference>